<sequence length="268" mass="28565">MVPSVYDCIRVRLPAVPWQFFMSWEIWSRLNGTVYNGLAVAIGGCLGVWLRDRLPDRYRQRLTQGVGLITVIVGLQMTQQLQSVRGPLDSIVVALLALTLGGLLGEFYQLESRIQRWSDRLLRQGQVGAEGFVAASLLFCVGPMTLIGSLENGLNGDPRLLLIKGTMDGLSAIALAGSYGRSILFSIGTIAISQGGMSLTAALLSQGIPDPSQLPALLLFTGTGGLLILAIAANLLGVARLPTITFLPALILAPAIDWVARSLVSLLA</sequence>
<dbReference type="Pfam" id="PF04474">
    <property type="entry name" value="DUF554"/>
    <property type="match status" value="1"/>
</dbReference>
<accession>A0A0H3K3U2</accession>
<dbReference type="AlphaFoldDB" id="A0A0H3K3U2"/>
<proteinExistence type="predicted"/>
<evidence type="ECO:0008006" key="4">
    <source>
        <dbReference type="Google" id="ProtNLM"/>
    </source>
</evidence>
<name>A0A0H3K3U2_SYNP6</name>
<reference evidence="2 3" key="1">
    <citation type="journal article" date="2007" name="Photosyn. Res.">
        <title>Complete nucleotide sequence of the freshwater unicellular cyanobacterium Synechococcus elongatus PCC 6301 chromosome: gene content and organization.</title>
        <authorList>
            <person name="Sugita C."/>
            <person name="Ogata K."/>
            <person name="Shikata M."/>
            <person name="Jikuya H."/>
            <person name="Takano J."/>
            <person name="Furumichi M."/>
            <person name="Kanehisa M."/>
            <person name="Omata T."/>
            <person name="Sugiura M."/>
            <person name="Sugita M."/>
        </authorList>
    </citation>
    <scope>NUCLEOTIDE SEQUENCE [LARGE SCALE GENOMIC DNA]</scope>
    <source>
        <strain evidence="3">ATCC 27144 / PCC 6301 / SAUG 1402/1</strain>
    </source>
</reference>
<dbReference type="Proteomes" id="UP000001175">
    <property type="component" value="Chromosome"/>
</dbReference>
<feature type="transmembrane region" description="Helical" evidence="1">
    <location>
        <begin position="91"/>
        <end position="110"/>
    </location>
</feature>
<dbReference type="eggNOG" id="COG1811">
    <property type="taxonomic scope" value="Bacteria"/>
</dbReference>
<feature type="transmembrane region" description="Helical" evidence="1">
    <location>
        <begin position="62"/>
        <end position="79"/>
    </location>
</feature>
<keyword evidence="1" id="KW-0812">Transmembrane</keyword>
<protein>
    <recommendedName>
        <fullName evidence="4">DUF554 domain-containing protein</fullName>
    </recommendedName>
</protein>
<feature type="transmembrane region" description="Helical" evidence="1">
    <location>
        <begin position="183"/>
        <end position="204"/>
    </location>
</feature>
<keyword evidence="1" id="KW-0472">Membrane</keyword>
<dbReference type="PANTHER" id="PTHR36111">
    <property type="entry name" value="INNER MEMBRANE PROTEIN-RELATED"/>
    <property type="match status" value="1"/>
</dbReference>
<dbReference type="PANTHER" id="PTHR36111:SF2">
    <property type="entry name" value="INNER MEMBRANE PROTEIN"/>
    <property type="match status" value="1"/>
</dbReference>
<keyword evidence="1" id="KW-1133">Transmembrane helix</keyword>
<organism evidence="2 3">
    <name type="scientific">Synechococcus sp. (strain ATCC 27144 / PCC 6301 / SAUG 1402/1)</name>
    <name type="common">Anacystis nidulans</name>
    <dbReference type="NCBI Taxonomy" id="269084"/>
    <lineage>
        <taxon>Bacteria</taxon>
        <taxon>Bacillati</taxon>
        <taxon>Cyanobacteriota</taxon>
        <taxon>Cyanophyceae</taxon>
        <taxon>Synechococcales</taxon>
        <taxon>Synechococcaceae</taxon>
        <taxon>Synechococcus</taxon>
    </lineage>
</organism>
<evidence type="ECO:0000256" key="1">
    <source>
        <dbReference type="SAM" id="Phobius"/>
    </source>
</evidence>
<dbReference type="KEGG" id="syc:syc1817_c"/>
<feature type="transmembrane region" description="Helical" evidence="1">
    <location>
        <begin position="32"/>
        <end position="50"/>
    </location>
</feature>
<evidence type="ECO:0000313" key="2">
    <source>
        <dbReference type="EMBL" id="BAD80007.1"/>
    </source>
</evidence>
<feature type="transmembrane region" description="Helical" evidence="1">
    <location>
        <begin position="216"/>
        <end position="238"/>
    </location>
</feature>
<gene>
    <name evidence="2" type="ordered locus">syc1817_c</name>
</gene>
<dbReference type="InterPro" id="IPR007563">
    <property type="entry name" value="DUF554"/>
</dbReference>
<dbReference type="EMBL" id="AP008231">
    <property type="protein sequence ID" value="BAD80007.1"/>
    <property type="molecule type" value="Genomic_DNA"/>
</dbReference>
<evidence type="ECO:0000313" key="3">
    <source>
        <dbReference type="Proteomes" id="UP000001175"/>
    </source>
</evidence>